<evidence type="ECO:0000256" key="11">
    <source>
        <dbReference type="ARBA" id="ARBA00022842"/>
    </source>
</evidence>
<evidence type="ECO:0000256" key="8">
    <source>
        <dbReference type="ARBA" id="ARBA00022573"/>
    </source>
</evidence>
<organism evidence="20 21">
    <name type="scientific">Ancylobacter defluvii</name>
    <dbReference type="NCBI Taxonomy" id="1282440"/>
    <lineage>
        <taxon>Bacteria</taxon>
        <taxon>Pseudomonadati</taxon>
        <taxon>Pseudomonadota</taxon>
        <taxon>Alphaproteobacteria</taxon>
        <taxon>Hyphomicrobiales</taxon>
        <taxon>Xanthobacteraceae</taxon>
        <taxon>Ancylobacter</taxon>
    </lineage>
</organism>
<comment type="function">
    <text evidence="14 19">Joins adenosylcobinamide-GDP and alpha-ribazole to generate adenosylcobalamin (Ado-cobalamin). Also synthesizes adenosylcobalamin 5'-phosphate from adenosylcobinamide-GDP and alpha-ribazole 5'-phosphate.</text>
</comment>
<evidence type="ECO:0000256" key="3">
    <source>
        <dbReference type="ARBA" id="ARBA00004663"/>
    </source>
</evidence>
<evidence type="ECO:0000256" key="2">
    <source>
        <dbReference type="ARBA" id="ARBA00004651"/>
    </source>
</evidence>
<keyword evidence="8 19" id="KW-0169">Cobalamin biosynthesis</keyword>
<evidence type="ECO:0000256" key="6">
    <source>
        <dbReference type="ARBA" id="ARBA00015850"/>
    </source>
</evidence>
<protein>
    <recommendedName>
        <fullName evidence="6 19">Adenosylcobinamide-GDP ribazoletransferase</fullName>
        <ecNumber evidence="5 19">2.7.8.26</ecNumber>
    </recommendedName>
    <alternativeName>
        <fullName evidence="16 19">Cobalamin synthase</fullName>
    </alternativeName>
    <alternativeName>
        <fullName evidence="15 19">Cobalamin-5'-phosphate synthase</fullName>
    </alternativeName>
</protein>
<feature type="transmembrane region" description="Helical" evidence="19">
    <location>
        <begin position="240"/>
        <end position="260"/>
    </location>
</feature>
<evidence type="ECO:0000256" key="4">
    <source>
        <dbReference type="ARBA" id="ARBA00010561"/>
    </source>
</evidence>
<comment type="catalytic activity">
    <reaction evidence="17 19">
        <text>alpha-ribazole + adenosylcob(III)inamide-GDP = adenosylcob(III)alamin + GMP + H(+)</text>
        <dbReference type="Rhea" id="RHEA:16049"/>
        <dbReference type="ChEBI" id="CHEBI:10329"/>
        <dbReference type="ChEBI" id="CHEBI:15378"/>
        <dbReference type="ChEBI" id="CHEBI:18408"/>
        <dbReference type="ChEBI" id="CHEBI:58115"/>
        <dbReference type="ChEBI" id="CHEBI:60487"/>
        <dbReference type="EC" id="2.7.8.26"/>
    </reaction>
</comment>
<dbReference type="GO" id="GO:0008818">
    <property type="term" value="F:cobalamin 5'-phosphate synthase activity"/>
    <property type="evidence" value="ECO:0007669"/>
    <property type="project" value="UniProtKB-UniRule"/>
</dbReference>
<dbReference type="HAMAP" id="MF_00719">
    <property type="entry name" value="CobS"/>
    <property type="match status" value="1"/>
</dbReference>
<evidence type="ECO:0000313" key="20">
    <source>
        <dbReference type="EMBL" id="GLK85941.1"/>
    </source>
</evidence>
<evidence type="ECO:0000256" key="5">
    <source>
        <dbReference type="ARBA" id="ARBA00013200"/>
    </source>
</evidence>
<keyword evidence="21" id="KW-1185">Reference proteome</keyword>
<comment type="pathway">
    <text evidence="3 19">Cofactor biosynthesis; adenosylcobalamin biosynthesis; adenosylcobalamin from cob(II)yrinate a,c-diamide: step 7/7.</text>
</comment>
<evidence type="ECO:0000256" key="10">
    <source>
        <dbReference type="ARBA" id="ARBA00022692"/>
    </source>
</evidence>
<dbReference type="Pfam" id="PF02654">
    <property type="entry name" value="CobS"/>
    <property type="match status" value="1"/>
</dbReference>
<feature type="transmembrane region" description="Helical" evidence="19">
    <location>
        <begin position="140"/>
        <end position="167"/>
    </location>
</feature>
<keyword evidence="7 19" id="KW-1003">Cell membrane</keyword>
<comment type="catalytic activity">
    <reaction evidence="18 19">
        <text>alpha-ribazole 5'-phosphate + adenosylcob(III)inamide-GDP = adenosylcob(III)alamin 5'-phosphate + GMP + H(+)</text>
        <dbReference type="Rhea" id="RHEA:23560"/>
        <dbReference type="ChEBI" id="CHEBI:15378"/>
        <dbReference type="ChEBI" id="CHEBI:57918"/>
        <dbReference type="ChEBI" id="CHEBI:58115"/>
        <dbReference type="ChEBI" id="CHEBI:60487"/>
        <dbReference type="ChEBI" id="CHEBI:60493"/>
        <dbReference type="EC" id="2.7.8.26"/>
    </reaction>
</comment>
<evidence type="ECO:0000256" key="18">
    <source>
        <dbReference type="ARBA" id="ARBA00049504"/>
    </source>
</evidence>
<feature type="transmembrane region" description="Helical" evidence="19">
    <location>
        <begin position="208"/>
        <end position="228"/>
    </location>
</feature>
<gene>
    <name evidence="20" type="primary">cobS_2</name>
    <name evidence="19" type="synonym">cobS</name>
    <name evidence="20" type="ORF">GCM10017653_40110</name>
</gene>
<evidence type="ECO:0000256" key="15">
    <source>
        <dbReference type="ARBA" id="ARBA00032605"/>
    </source>
</evidence>
<evidence type="ECO:0000256" key="13">
    <source>
        <dbReference type="ARBA" id="ARBA00023136"/>
    </source>
</evidence>
<dbReference type="GO" id="GO:0005886">
    <property type="term" value="C:plasma membrane"/>
    <property type="evidence" value="ECO:0007669"/>
    <property type="project" value="UniProtKB-SubCell"/>
</dbReference>
<evidence type="ECO:0000256" key="14">
    <source>
        <dbReference type="ARBA" id="ARBA00025228"/>
    </source>
</evidence>
<feature type="transmembrane region" description="Helical" evidence="19">
    <location>
        <begin position="179"/>
        <end position="202"/>
    </location>
</feature>
<dbReference type="PANTHER" id="PTHR34148">
    <property type="entry name" value="ADENOSYLCOBINAMIDE-GDP RIBAZOLETRANSFERASE"/>
    <property type="match status" value="1"/>
</dbReference>
<dbReference type="InterPro" id="IPR003805">
    <property type="entry name" value="CobS"/>
</dbReference>
<evidence type="ECO:0000256" key="19">
    <source>
        <dbReference type="HAMAP-Rule" id="MF_00719"/>
    </source>
</evidence>
<comment type="subcellular location">
    <subcellularLocation>
        <location evidence="2 19">Cell membrane</location>
        <topology evidence="2 19">Multi-pass membrane protein</topology>
    </subcellularLocation>
</comment>
<dbReference type="EC" id="2.7.8.26" evidence="5 19"/>
<name>A0A9W6K0G2_9HYPH</name>
<dbReference type="GO" id="GO:0009236">
    <property type="term" value="P:cobalamin biosynthetic process"/>
    <property type="evidence" value="ECO:0007669"/>
    <property type="project" value="UniProtKB-UniRule"/>
</dbReference>
<reference evidence="20" key="1">
    <citation type="journal article" date="2014" name="Int. J. Syst. Evol. Microbiol.">
        <title>Complete genome sequence of Corynebacterium casei LMG S-19264T (=DSM 44701T), isolated from a smear-ripened cheese.</title>
        <authorList>
            <consortium name="US DOE Joint Genome Institute (JGI-PGF)"/>
            <person name="Walter F."/>
            <person name="Albersmeier A."/>
            <person name="Kalinowski J."/>
            <person name="Ruckert C."/>
        </authorList>
    </citation>
    <scope>NUCLEOTIDE SEQUENCE</scope>
    <source>
        <strain evidence="20">VKM B-2789</strain>
    </source>
</reference>
<sequence length="264" mass="26713">MAFRPTIFLYLPAALRFLTRLPVPRFAWEPEDGPPDLDRLGPAFPLAGAMVGVIGVIVHLTALTLLPSFLAATLAVGALVLATGALHEDGFADTADGLGGMDRARRLAIMRDSRLGTFGAVALLLATLLRIGALEGLAGLSWAGAGGALVAASALARLAALGLIGALPSARPDGLAGRAGRPAVATLWKAGIATLAICVVSVMMTMGWMGFLAGLLIAALAWIGVVRLASAKFGGQTGDVAGAAALTVEIAFLLGALIFARSIG</sequence>
<reference evidence="20" key="2">
    <citation type="submission" date="2023-01" db="EMBL/GenBank/DDBJ databases">
        <authorList>
            <person name="Sun Q."/>
            <person name="Evtushenko L."/>
        </authorList>
    </citation>
    <scope>NUCLEOTIDE SEQUENCE</scope>
    <source>
        <strain evidence="20">VKM B-2789</strain>
    </source>
</reference>
<evidence type="ECO:0000256" key="7">
    <source>
        <dbReference type="ARBA" id="ARBA00022475"/>
    </source>
</evidence>
<comment type="caution">
    <text evidence="20">The sequence shown here is derived from an EMBL/GenBank/DDBJ whole genome shotgun (WGS) entry which is preliminary data.</text>
</comment>
<keyword evidence="10 19" id="KW-0812">Transmembrane</keyword>
<dbReference type="Proteomes" id="UP001143330">
    <property type="component" value="Unassembled WGS sequence"/>
</dbReference>
<feature type="transmembrane region" description="Helical" evidence="19">
    <location>
        <begin position="43"/>
        <end position="66"/>
    </location>
</feature>
<evidence type="ECO:0000313" key="21">
    <source>
        <dbReference type="Proteomes" id="UP001143330"/>
    </source>
</evidence>
<dbReference type="EMBL" id="BSFM01000017">
    <property type="protein sequence ID" value="GLK85941.1"/>
    <property type="molecule type" value="Genomic_DNA"/>
</dbReference>
<comment type="similarity">
    <text evidence="4 19">Belongs to the CobS family.</text>
</comment>
<dbReference type="AlphaFoldDB" id="A0A9W6K0G2"/>
<proteinExistence type="inferred from homology"/>
<evidence type="ECO:0000256" key="16">
    <source>
        <dbReference type="ARBA" id="ARBA00032853"/>
    </source>
</evidence>
<keyword evidence="13 19" id="KW-0472">Membrane</keyword>
<keyword evidence="12 19" id="KW-1133">Transmembrane helix</keyword>
<evidence type="ECO:0000256" key="1">
    <source>
        <dbReference type="ARBA" id="ARBA00001946"/>
    </source>
</evidence>
<dbReference type="PANTHER" id="PTHR34148:SF1">
    <property type="entry name" value="ADENOSYLCOBINAMIDE-GDP RIBAZOLETRANSFERASE"/>
    <property type="match status" value="1"/>
</dbReference>
<feature type="transmembrane region" description="Helical" evidence="19">
    <location>
        <begin position="115"/>
        <end position="134"/>
    </location>
</feature>
<comment type="cofactor">
    <cofactor evidence="1 19">
        <name>Mg(2+)</name>
        <dbReference type="ChEBI" id="CHEBI:18420"/>
    </cofactor>
</comment>
<evidence type="ECO:0000256" key="9">
    <source>
        <dbReference type="ARBA" id="ARBA00022679"/>
    </source>
</evidence>
<keyword evidence="9 19" id="KW-0808">Transferase</keyword>
<dbReference type="NCBIfam" id="TIGR00317">
    <property type="entry name" value="cobS"/>
    <property type="match status" value="1"/>
</dbReference>
<evidence type="ECO:0000256" key="12">
    <source>
        <dbReference type="ARBA" id="ARBA00022989"/>
    </source>
</evidence>
<accession>A0A9W6K0G2</accession>
<evidence type="ECO:0000256" key="17">
    <source>
        <dbReference type="ARBA" id="ARBA00048623"/>
    </source>
</evidence>
<dbReference type="GO" id="GO:0051073">
    <property type="term" value="F:adenosylcobinamide-GDP ribazoletransferase activity"/>
    <property type="evidence" value="ECO:0007669"/>
    <property type="project" value="UniProtKB-UniRule"/>
</dbReference>
<keyword evidence="11 19" id="KW-0460">Magnesium</keyword>
<dbReference type="RefSeq" id="WP_213359800.1">
    <property type="nucleotide sequence ID" value="NZ_BSFM01000017.1"/>
</dbReference>